<dbReference type="RefSeq" id="WP_122143319.1">
    <property type="nucleotide sequence ID" value="NZ_JAFKPL010000001.1"/>
</dbReference>
<dbReference type="SUPFAM" id="SSF52540">
    <property type="entry name" value="P-loop containing nucleoside triphosphate hydrolases"/>
    <property type="match status" value="1"/>
</dbReference>
<proteinExistence type="predicted"/>
<dbReference type="EMBL" id="QRZH01000019">
    <property type="protein sequence ID" value="RGV49616.1"/>
    <property type="molecule type" value="Genomic_DNA"/>
</dbReference>
<organism evidence="2 3">
    <name type="scientific">Bacteroides fragilis</name>
    <dbReference type="NCBI Taxonomy" id="817"/>
    <lineage>
        <taxon>Bacteria</taxon>
        <taxon>Pseudomonadati</taxon>
        <taxon>Bacteroidota</taxon>
        <taxon>Bacteroidia</taxon>
        <taxon>Bacteroidales</taxon>
        <taxon>Bacteroidaceae</taxon>
        <taxon>Bacteroides</taxon>
    </lineage>
</organism>
<evidence type="ECO:0000259" key="1">
    <source>
        <dbReference type="Pfam" id="PF13175"/>
    </source>
</evidence>
<evidence type="ECO:0000313" key="3">
    <source>
        <dbReference type="Proteomes" id="UP000286270"/>
    </source>
</evidence>
<dbReference type="InterPro" id="IPR027417">
    <property type="entry name" value="P-loop_NTPase"/>
</dbReference>
<dbReference type="InterPro" id="IPR051396">
    <property type="entry name" value="Bact_Antivir_Def_Nuclease"/>
</dbReference>
<accession>A0A412XWS8</accession>
<sequence>MFTFNSIRFYEGCKYLKNLHVGIDYSIKHKLDKDFFAPNICISAIVGQNGAGKSSLLDMIFRVVNNLSYCLFNKVEREASSPLSYIIGIQADLTYFVNDKIGAVRVRDGILGFDFGKLKCKFTIYKLENQSSSEVDDIFREYKDYTNLDFIQQKEVAKAFFYTVATNYSMQSFIAQDYSNETAIYTIDKDDPKNIIYSKSWLNSLFHKNDGYLSPIVLNPYRENGSVDMSNEEHLTTSRLAALLIEENPEQSLLDGYSFEGMNFHWKPRRLQAKFTSIVDDRVKLYPSKEEVEEHNRYNIEEKDHLIYKENADLENFRDLALEKDSFAHIILAALRCSVTPTMNHLQLYVRMYVVYKVLSVAEKYPSYTYFKKNFGNINYTFHSIPIENRKAVIAQLQKLAKMVKCDPSHIGLKLRQALNFITKGKNLTDVDLAEGITYEQYAKLLGITPKGMSIKKRMEWLPPGIFNSETCLKDKNTNAKIPLNQLSSGERQFIYLTSTLLYHAMNLNSIPKNGTRVRYNKLNFILDEVEICFHPEYQRRFVKKLRDLLVRVELNKSFDINVLITTHSPFILSDIPKDNILCMDKGKVCEGVLKQTFCSNVYDLLNNQFFMSQFVGDIATEKLDNLVHKINELSEKYNANPISEKTIKRLRNNIDMIGDDFIRMKLLEQLKALTEDDPLKVEYEMLKERLRIVEEKIKKTR</sequence>
<gene>
    <name evidence="2" type="ORF">DWW08_18555</name>
</gene>
<dbReference type="AlphaFoldDB" id="A0A412XWS8"/>
<dbReference type="Proteomes" id="UP000286270">
    <property type="component" value="Unassembled WGS sequence"/>
</dbReference>
<feature type="domain" description="Endonuclease GajA/Old nuclease/RecF-like AAA" evidence="1">
    <location>
        <begin position="34"/>
        <end position="572"/>
    </location>
</feature>
<dbReference type="GeneID" id="99671589"/>
<dbReference type="Pfam" id="PF13175">
    <property type="entry name" value="AAA_15"/>
    <property type="match status" value="1"/>
</dbReference>
<protein>
    <recommendedName>
        <fullName evidence="1">Endonuclease GajA/Old nuclease/RecF-like AAA domain-containing protein</fullName>
    </recommendedName>
</protein>
<dbReference type="PANTHER" id="PTHR43581">
    <property type="entry name" value="ATP/GTP PHOSPHATASE"/>
    <property type="match status" value="1"/>
</dbReference>
<dbReference type="PANTHER" id="PTHR43581:SF4">
    <property type="entry name" value="ATP_GTP PHOSPHATASE"/>
    <property type="match status" value="1"/>
</dbReference>
<dbReference type="Gene3D" id="3.40.50.300">
    <property type="entry name" value="P-loop containing nucleotide triphosphate hydrolases"/>
    <property type="match status" value="2"/>
</dbReference>
<reference evidence="2 3" key="1">
    <citation type="submission" date="2018-08" db="EMBL/GenBank/DDBJ databases">
        <title>A genome reference for cultivated species of the human gut microbiota.</title>
        <authorList>
            <person name="Zou Y."/>
            <person name="Xue W."/>
            <person name="Luo G."/>
        </authorList>
    </citation>
    <scope>NUCLEOTIDE SEQUENCE [LARGE SCALE GENOMIC DNA]</scope>
    <source>
        <strain evidence="2 3">AF14-26</strain>
    </source>
</reference>
<name>A0A412XWS8_BACFG</name>
<dbReference type="InterPro" id="IPR041685">
    <property type="entry name" value="AAA_GajA/Old/RecF-like"/>
</dbReference>
<comment type="caution">
    <text evidence="2">The sequence shown here is derived from an EMBL/GenBank/DDBJ whole genome shotgun (WGS) entry which is preliminary data.</text>
</comment>
<evidence type="ECO:0000313" key="2">
    <source>
        <dbReference type="EMBL" id="RGV49616.1"/>
    </source>
</evidence>